<dbReference type="KEGG" id="coh:EAV92_05255"/>
<keyword evidence="11" id="KW-0511">Multifunctional enzyme</keyword>
<dbReference type="GO" id="GO:0003919">
    <property type="term" value="F:FMN adenylyltransferase activity"/>
    <property type="evidence" value="ECO:0007669"/>
    <property type="project" value="UniProtKB-UniRule"/>
</dbReference>
<keyword evidence="8 14" id="KW-0418">Kinase</keyword>
<keyword evidence="9 14" id="KW-0274">FAD</keyword>
<dbReference type="Proteomes" id="UP000269097">
    <property type="component" value="Chromosome"/>
</dbReference>
<comment type="similarity">
    <text evidence="14">Belongs to the ribF family.</text>
</comment>
<dbReference type="PANTHER" id="PTHR22749">
    <property type="entry name" value="RIBOFLAVIN KINASE/FMN ADENYLYLTRANSFERASE"/>
    <property type="match status" value="1"/>
</dbReference>
<dbReference type="AlphaFoldDB" id="A0A3G3JUV2"/>
<dbReference type="Gene3D" id="3.40.50.620">
    <property type="entry name" value="HUPs"/>
    <property type="match status" value="1"/>
</dbReference>
<evidence type="ECO:0000256" key="5">
    <source>
        <dbReference type="ARBA" id="ARBA00022679"/>
    </source>
</evidence>
<gene>
    <name evidence="16" type="ORF">EAV92_05255</name>
</gene>
<dbReference type="NCBIfam" id="NF004162">
    <property type="entry name" value="PRK05627.1-5"/>
    <property type="match status" value="1"/>
</dbReference>
<evidence type="ECO:0000256" key="1">
    <source>
        <dbReference type="ARBA" id="ARBA00004726"/>
    </source>
</evidence>
<sequence length="331" mass="36007">MAVELYELTAESVSGGLSLPAGARKPGGLSLAIGFFDGVHLGHAEVIRRAVAYGKERGQTPAVMTFDPHPRAVLGQGDSYRTVLTPLEDKLALLEGLGVEAAYVISFDRSFSAITAETFIREILLGLNVKTAVVGFDFSFGHRGEGKAETMRRYGEGEIDVIVAEPVEGGGDKVSSTRIREELAEGDCKSAERLLGRPYSLRGKVVHGDARGRQIGFPTANVMPEQPYVIPRTGVYAITVDLLGEDGDVEGTYDAVLNVGFRPTFETPMGELRLEAHLFGYSGDLYGRTISLAFHEFLREERKFGSVDELVGQIGKDAERARLLLEELKNR</sequence>
<dbReference type="UniPathway" id="UPA00276">
    <property type="reaction ID" value="UER00406"/>
</dbReference>
<evidence type="ECO:0000256" key="4">
    <source>
        <dbReference type="ARBA" id="ARBA00022643"/>
    </source>
</evidence>
<evidence type="ECO:0000313" key="16">
    <source>
        <dbReference type="EMBL" id="AYQ72028.1"/>
    </source>
</evidence>
<dbReference type="GO" id="GO:0008531">
    <property type="term" value="F:riboflavin kinase activity"/>
    <property type="evidence" value="ECO:0007669"/>
    <property type="project" value="UniProtKB-UniRule"/>
</dbReference>
<keyword evidence="10 14" id="KW-0067">ATP-binding</keyword>
<dbReference type="GO" id="GO:0009398">
    <property type="term" value="P:FMN biosynthetic process"/>
    <property type="evidence" value="ECO:0007669"/>
    <property type="project" value="UniProtKB-UniRule"/>
</dbReference>
<dbReference type="PIRSF" id="PIRSF004491">
    <property type="entry name" value="FAD_Synth"/>
    <property type="match status" value="1"/>
</dbReference>
<dbReference type="EC" id="2.7.1.26" evidence="14"/>
<organism evidence="16 17">
    <name type="scientific">Cohnella candidum</name>
    <dbReference type="NCBI Taxonomy" id="2674991"/>
    <lineage>
        <taxon>Bacteria</taxon>
        <taxon>Bacillati</taxon>
        <taxon>Bacillota</taxon>
        <taxon>Bacilli</taxon>
        <taxon>Bacillales</taxon>
        <taxon>Paenibacillaceae</taxon>
        <taxon>Cohnella</taxon>
    </lineage>
</organism>
<dbReference type="GO" id="GO:0006747">
    <property type="term" value="P:FAD biosynthetic process"/>
    <property type="evidence" value="ECO:0007669"/>
    <property type="project" value="UniProtKB-UniRule"/>
</dbReference>
<dbReference type="GO" id="GO:0009231">
    <property type="term" value="P:riboflavin biosynthetic process"/>
    <property type="evidence" value="ECO:0007669"/>
    <property type="project" value="InterPro"/>
</dbReference>
<dbReference type="InterPro" id="IPR023465">
    <property type="entry name" value="Riboflavin_kinase_dom_sf"/>
</dbReference>
<protein>
    <recommendedName>
        <fullName evidence="14">Riboflavin biosynthesis protein</fullName>
    </recommendedName>
    <domain>
        <recommendedName>
            <fullName evidence="14">Riboflavin kinase</fullName>
            <ecNumber evidence="14">2.7.1.26</ecNumber>
        </recommendedName>
        <alternativeName>
            <fullName evidence="14">Flavokinase</fullName>
        </alternativeName>
    </domain>
    <domain>
        <recommendedName>
            <fullName evidence="14">FMN adenylyltransferase</fullName>
            <ecNumber evidence="14">2.7.7.2</ecNumber>
        </recommendedName>
        <alternativeName>
            <fullName evidence="14">FAD pyrophosphorylase</fullName>
        </alternativeName>
        <alternativeName>
            <fullName evidence="14">FAD synthase</fullName>
        </alternativeName>
    </domain>
</protein>
<dbReference type="PANTHER" id="PTHR22749:SF6">
    <property type="entry name" value="RIBOFLAVIN KINASE"/>
    <property type="match status" value="1"/>
</dbReference>
<dbReference type="InterPro" id="IPR014729">
    <property type="entry name" value="Rossmann-like_a/b/a_fold"/>
</dbReference>
<dbReference type="SUPFAM" id="SSF52374">
    <property type="entry name" value="Nucleotidylyl transferase"/>
    <property type="match status" value="1"/>
</dbReference>
<comment type="catalytic activity">
    <reaction evidence="13 14">
        <text>FMN + ATP + H(+) = FAD + diphosphate</text>
        <dbReference type="Rhea" id="RHEA:17237"/>
        <dbReference type="ChEBI" id="CHEBI:15378"/>
        <dbReference type="ChEBI" id="CHEBI:30616"/>
        <dbReference type="ChEBI" id="CHEBI:33019"/>
        <dbReference type="ChEBI" id="CHEBI:57692"/>
        <dbReference type="ChEBI" id="CHEBI:58210"/>
        <dbReference type="EC" id="2.7.7.2"/>
    </reaction>
</comment>
<dbReference type="InterPro" id="IPR023468">
    <property type="entry name" value="Riboflavin_kinase"/>
</dbReference>
<evidence type="ECO:0000256" key="9">
    <source>
        <dbReference type="ARBA" id="ARBA00022827"/>
    </source>
</evidence>
<dbReference type="CDD" id="cd02064">
    <property type="entry name" value="FAD_synthetase_N"/>
    <property type="match status" value="1"/>
</dbReference>
<comment type="pathway">
    <text evidence="2 14">Cofactor biosynthesis; FMN biosynthesis; FMN from riboflavin (ATP route): step 1/1.</text>
</comment>
<keyword evidence="5 14" id="KW-0808">Transferase</keyword>
<evidence type="ECO:0000259" key="15">
    <source>
        <dbReference type="SMART" id="SM00904"/>
    </source>
</evidence>
<dbReference type="NCBIfam" id="TIGR00083">
    <property type="entry name" value="ribF"/>
    <property type="match status" value="1"/>
</dbReference>
<dbReference type="Gene3D" id="2.40.30.30">
    <property type="entry name" value="Riboflavin kinase-like"/>
    <property type="match status" value="1"/>
</dbReference>
<dbReference type="EC" id="2.7.7.2" evidence="14"/>
<evidence type="ECO:0000256" key="12">
    <source>
        <dbReference type="ARBA" id="ARBA00047880"/>
    </source>
</evidence>
<evidence type="ECO:0000256" key="7">
    <source>
        <dbReference type="ARBA" id="ARBA00022741"/>
    </source>
</evidence>
<name>A0A3G3JUV2_9BACL</name>
<dbReference type="InterPro" id="IPR015865">
    <property type="entry name" value="Riboflavin_kinase_bac/euk"/>
</dbReference>
<evidence type="ECO:0000256" key="14">
    <source>
        <dbReference type="PIRNR" id="PIRNR004491"/>
    </source>
</evidence>
<dbReference type="SUPFAM" id="SSF82114">
    <property type="entry name" value="Riboflavin kinase-like"/>
    <property type="match status" value="1"/>
</dbReference>
<feature type="domain" description="Riboflavin kinase" evidence="15">
    <location>
        <begin position="194"/>
        <end position="326"/>
    </location>
</feature>
<proteinExistence type="inferred from homology"/>
<comment type="pathway">
    <text evidence="1 14">Cofactor biosynthesis; FAD biosynthesis; FAD from FMN: step 1/1.</text>
</comment>
<keyword evidence="4 14" id="KW-0288">FMN</keyword>
<evidence type="ECO:0000256" key="2">
    <source>
        <dbReference type="ARBA" id="ARBA00005201"/>
    </source>
</evidence>
<evidence type="ECO:0000256" key="6">
    <source>
        <dbReference type="ARBA" id="ARBA00022695"/>
    </source>
</evidence>
<dbReference type="Pfam" id="PF06574">
    <property type="entry name" value="FAD_syn"/>
    <property type="match status" value="1"/>
</dbReference>
<evidence type="ECO:0000256" key="11">
    <source>
        <dbReference type="ARBA" id="ARBA00023268"/>
    </source>
</evidence>
<accession>A0A3G3JUV2</accession>
<dbReference type="EMBL" id="CP033433">
    <property type="protein sequence ID" value="AYQ72028.1"/>
    <property type="molecule type" value="Genomic_DNA"/>
</dbReference>
<comment type="catalytic activity">
    <reaction evidence="12 14">
        <text>riboflavin + ATP = FMN + ADP + H(+)</text>
        <dbReference type="Rhea" id="RHEA:14357"/>
        <dbReference type="ChEBI" id="CHEBI:15378"/>
        <dbReference type="ChEBI" id="CHEBI:30616"/>
        <dbReference type="ChEBI" id="CHEBI:57986"/>
        <dbReference type="ChEBI" id="CHEBI:58210"/>
        <dbReference type="ChEBI" id="CHEBI:456216"/>
        <dbReference type="EC" id="2.7.1.26"/>
    </reaction>
</comment>
<evidence type="ECO:0000256" key="13">
    <source>
        <dbReference type="ARBA" id="ARBA00049494"/>
    </source>
</evidence>
<evidence type="ECO:0000256" key="3">
    <source>
        <dbReference type="ARBA" id="ARBA00022630"/>
    </source>
</evidence>
<dbReference type="InterPro" id="IPR015864">
    <property type="entry name" value="FAD_synthase"/>
</dbReference>
<dbReference type="NCBIfam" id="NF004160">
    <property type="entry name" value="PRK05627.1-3"/>
    <property type="match status" value="1"/>
</dbReference>
<evidence type="ECO:0000313" key="17">
    <source>
        <dbReference type="Proteomes" id="UP000269097"/>
    </source>
</evidence>
<evidence type="ECO:0000256" key="10">
    <source>
        <dbReference type="ARBA" id="ARBA00022840"/>
    </source>
</evidence>
<keyword evidence="3 14" id="KW-0285">Flavoprotein</keyword>
<dbReference type="FunFam" id="3.40.50.620:FF:000021">
    <property type="entry name" value="Riboflavin biosynthesis protein"/>
    <property type="match status" value="1"/>
</dbReference>
<dbReference type="SMART" id="SM00904">
    <property type="entry name" value="Flavokinase"/>
    <property type="match status" value="1"/>
</dbReference>
<keyword evidence="6 14" id="KW-0548">Nucleotidyltransferase</keyword>
<evidence type="ECO:0000256" key="8">
    <source>
        <dbReference type="ARBA" id="ARBA00022777"/>
    </source>
</evidence>
<keyword evidence="17" id="KW-1185">Reference proteome</keyword>
<dbReference type="InterPro" id="IPR002606">
    <property type="entry name" value="Riboflavin_kinase_bac"/>
</dbReference>
<keyword evidence="7 14" id="KW-0547">Nucleotide-binding</keyword>
<reference evidence="16 17" key="1">
    <citation type="submission" date="2018-10" db="EMBL/GenBank/DDBJ databases">
        <title>Genome Sequence of Cohnella sp.</title>
        <authorList>
            <person name="Srinivasan S."/>
            <person name="Kim M.K."/>
        </authorList>
    </citation>
    <scope>NUCLEOTIDE SEQUENCE [LARGE SCALE GENOMIC DNA]</scope>
    <source>
        <strain evidence="16 17">18JY8-7</strain>
    </source>
</reference>
<dbReference type="GO" id="GO:0005524">
    <property type="term" value="F:ATP binding"/>
    <property type="evidence" value="ECO:0007669"/>
    <property type="project" value="UniProtKB-UniRule"/>
</dbReference>
<dbReference type="UniPathway" id="UPA00277">
    <property type="reaction ID" value="UER00407"/>
</dbReference>
<dbReference type="Pfam" id="PF01687">
    <property type="entry name" value="Flavokinase"/>
    <property type="match status" value="1"/>
</dbReference>